<keyword evidence="1" id="KW-0229">DNA integration</keyword>
<name>A0A368JP40_9BACT</name>
<evidence type="ECO:0000256" key="3">
    <source>
        <dbReference type="ARBA" id="ARBA00023172"/>
    </source>
</evidence>
<comment type="caution">
    <text evidence="7">The sequence shown here is derived from an EMBL/GenBank/DDBJ whole genome shotgun (WGS) entry which is preliminary data.</text>
</comment>
<dbReference type="PROSITE" id="PS51736">
    <property type="entry name" value="RECOMBINASES_3"/>
    <property type="match status" value="1"/>
</dbReference>
<dbReference type="Pfam" id="PF00239">
    <property type="entry name" value="Resolvase"/>
    <property type="match status" value="1"/>
</dbReference>
<evidence type="ECO:0000313" key="7">
    <source>
        <dbReference type="EMBL" id="RCR69398.1"/>
    </source>
</evidence>
<dbReference type="Proteomes" id="UP000253383">
    <property type="component" value="Unassembled WGS sequence"/>
</dbReference>
<accession>A0A368JP40</accession>
<evidence type="ECO:0000259" key="6">
    <source>
        <dbReference type="PROSITE" id="PS51736"/>
    </source>
</evidence>
<dbReference type="AlphaFoldDB" id="A0A368JP40"/>
<dbReference type="CDD" id="cd03768">
    <property type="entry name" value="SR_ResInv"/>
    <property type="match status" value="1"/>
</dbReference>
<dbReference type="InterPro" id="IPR006119">
    <property type="entry name" value="Resolv_N"/>
</dbReference>
<dbReference type="EMBL" id="QOWE01000008">
    <property type="protein sequence ID" value="RCR69398.1"/>
    <property type="molecule type" value="Genomic_DNA"/>
</dbReference>
<keyword evidence="8" id="KW-1185">Reference proteome</keyword>
<dbReference type="RefSeq" id="WP_114406085.1">
    <property type="nucleotide sequence ID" value="NZ_QOWE01000008.1"/>
</dbReference>
<dbReference type="PROSITE" id="PS00397">
    <property type="entry name" value="RECOMBINASES_1"/>
    <property type="match status" value="1"/>
</dbReference>
<sequence>MIYAYIRVSTDRQSVENQRFEILKATDAKKQLVDEWIEETISGTKAATDRKLGEILERMKKGDVLYVTELSRIGRSLMEIMSILHTCMMKDAVVIAIKEGYELGNTISSKVLAFAFSLSAEIERQLVSQRTKESLERKKAEGQVLGRPVGSRSVATKLTGKEEAIRELLKTQVSHSAIGRILGVNRQTVADFIKTRSLSQ</sequence>
<dbReference type="PANTHER" id="PTHR30461">
    <property type="entry name" value="DNA-INVERTASE FROM LAMBDOID PROPHAGE"/>
    <property type="match status" value="1"/>
</dbReference>
<evidence type="ECO:0000256" key="4">
    <source>
        <dbReference type="PIRSR" id="PIRSR606118-50"/>
    </source>
</evidence>
<feature type="active site" description="O-(5'-phospho-DNA)-serine intermediate" evidence="4 5">
    <location>
        <position position="9"/>
    </location>
</feature>
<feature type="domain" description="Resolvase/invertase-type recombinase catalytic" evidence="6">
    <location>
        <begin position="1"/>
        <end position="142"/>
    </location>
</feature>
<dbReference type="NCBIfam" id="NF009949">
    <property type="entry name" value="PRK13413.1"/>
    <property type="match status" value="1"/>
</dbReference>
<evidence type="ECO:0000256" key="2">
    <source>
        <dbReference type="ARBA" id="ARBA00023125"/>
    </source>
</evidence>
<proteinExistence type="predicted"/>
<dbReference type="SUPFAM" id="SSF53041">
    <property type="entry name" value="Resolvase-like"/>
    <property type="match status" value="1"/>
</dbReference>
<dbReference type="SMART" id="SM00857">
    <property type="entry name" value="Resolvase"/>
    <property type="match status" value="1"/>
</dbReference>
<dbReference type="Gene3D" id="3.40.50.1390">
    <property type="entry name" value="Resolvase, N-terminal catalytic domain"/>
    <property type="match status" value="1"/>
</dbReference>
<dbReference type="PANTHER" id="PTHR30461:SF19">
    <property type="entry name" value="SITE-SPECIFIC RECOMBINASE RESOLVASE FAMILY"/>
    <property type="match status" value="1"/>
</dbReference>
<dbReference type="InterPro" id="IPR050639">
    <property type="entry name" value="SSR_resolvase"/>
</dbReference>
<evidence type="ECO:0000313" key="8">
    <source>
        <dbReference type="Proteomes" id="UP000253383"/>
    </source>
</evidence>
<dbReference type="InterPro" id="IPR006118">
    <property type="entry name" value="Recombinase_CS"/>
</dbReference>
<keyword evidence="3" id="KW-0233">DNA recombination</keyword>
<dbReference type="GO" id="GO:0000150">
    <property type="term" value="F:DNA strand exchange activity"/>
    <property type="evidence" value="ECO:0007669"/>
    <property type="project" value="InterPro"/>
</dbReference>
<evidence type="ECO:0000256" key="5">
    <source>
        <dbReference type="PROSITE-ProRule" id="PRU10137"/>
    </source>
</evidence>
<dbReference type="GO" id="GO:0003677">
    <property type="term" value="F:DNA binding"/>
    <property type="evidence" value="ECO:0007669"/>
    <property type="project" value="UniProtKB-KW"/>
</dbReference>
<reference evidence="7 8" key="1">
    <citation type="submission" date="2018-07" db="EMBL/GenBank/DDBJ databases">
        <title>Genome analysis of Larkinella rosea.</title>
        <authorList>
            <person name="Zhou Z."/>
            <person name="Wang G."/>
        </authorList>
    </citation>
    <scope>NUCLEOTIDE SEQUENCE [LARGE SCALE GENOMIC DNA]</scope>
    <source>
        <strain evidence="8">zzj9</strain>
    </source>
</reference>
<dbReference type="InterPro" id="IPR036162">
    <property type="entry name" value="Resolvase-like_N_sf"/>
</dbReference>
<keyword evidence="2" id="KW-0238">DNA-binding</keyword>
<dbReference type="OrthoDB" id="9797501at2"/>
<gene>
    <name evidence="7" type="ORF">DUE52_11135</name>
</gene>
<evidence type="ECO:0000256" key="1">
    <source>
        <dbReference type="ARBA" id="ARBA00022908"/>
    </source>
</evidence>
<dbReference type="GO" id="GO:0015074">
    <property type="term" value="P:DNA integration"/>
    <property type="evidence" value="ECO:0007669"/>
    <property type="project" value="UniProtKB-KW"/>
</dbReference>
<protein>
    <submittedName>
        <fullName evidence="7">Invertase</fullName>
    </submittedName>
</protein>
<organism evidence="7 8">
    <name type="scientific">Larkinella punicea</name>
    <dbReference type="NCBI Taxonomy" id="2315727"/>
    <lineage>
        <taxon>Bacteria</taxon>
        <taxon>Pseudomonadati</taxon>
        <taxon>Bacteroidota</taxon>
        <taxon>Cytophagia</taxon>
        <taxon>Cytophagales</taxon>
        <taxon>Spirosomataceae</taxon>
        <taxon>Larkinella</taxon>
    </lineage>
</organism>